<dbReference type="InterPro" id="IPR029058">
    <property type="entry name" value="AB_hydrolase_fold"/>
</dbReference>
<name>A0A0T6BAS7_9SCAR</name>
<feature type="non-terminal residue" evidence="8">
    <location>
        <position position="423"/>
    </location>
</feature>
<organism evidence="8 9">
    <name type="scientific">Oryctes borbonicus</name>
    <dbReference type="NCBI Taxonomy" id="1629725"/>
    <lineage>
        <taxon>Eukaryota</taxon>
        <taxon>Metazoa</taxon>
        <taxon>Ecdysozoa</taxon>
        <taxon>Arthropoda</taxon>
        <taxon>Hexapoda</taxon>
        <taxon>Insecta</taxon>
        <taxon>Pterygota</taxon>
        <taxon>Neoptera</taxon>
        <taxon>Endopterygota</taxon>
        <taxon>Coleoptera</taxon>
        <taxon>Polyphaga</taxon>
        <taxon>Scarabaeiformia</taxon>
        <taxon>Scarabaeidae</taxon>
        <taxon>Dynastinae</taxon>
        <taxon>Oryctes</taxon>
    </lineage>
</organism>
<evidence type="ECO:0000256" key="4">
    <source>
        <dbReference type="ARBA" id="ARBA00023157"/>
    </source>
</evidence>
<dbReference type="Gene3D" id="3.40.50.1820">
    <property type="entry name" value="alpha/beta hydrolase"/>
    <property type="match status" value="1"/>
</dbReference>
<evidence type="ECO:0000256" key="6">
    <source>
        <dbReference type="RuleBase" id="RU361235"/>
    </source>
</evidence>
<dbReference type="PANTHER" id="PTHR43142">
    <property type="entry name" value="CARBOXYLIC ESTER HYDROLASE"/>
    <property type="match status" value="1"/>
</dbReference>
<evidence type="ECO:0000256" key="2">
    <source>
        <dbReference type="ARBA" id="ARBA00022487"/>
    </source>
</evidence>
<dbReference type="EC" id="3.1.1.-" evidence="6"/>
<dbReference type="OrthoDB" id="19653at2759"/>
<keyword evidence="2" id="KW-0719">Serine esterase</keyword>
<dbReference type="InterPro" id="IPR019819">
    <property type="entry name" value="Carboxylesterase_B_CS"/>
</dbReference>
<dbReference type="Pfam" id="PF00135">
    <property type="entry name" value="COesterase"/>
    <property type="match status" value="1"/>
</dbReference>
<reference evidence="8 9" key="1">
    <citation type="submission" date="2015-09" db="EMBL/GenBank/DDBJ databases">
        <title>Draft genome of the scarab beetle Oryctes borbonicus.</title>
        <authorList>
            <person name="Meyer J.M."/>
            <person name="Markov G.V."/>
            <person name="Baskaran P."/>
            <person name="Herrmann M."/>
            <person name="Sommer R.J."/>
            <person name="Roedelsperger C."/>
        </authorList>
    </citation>
    <scope>NUCLEOTIDE SEQUENCE [LARGE SCALE GENOMIC DNA]</scope>
    <source>
        <strain evidence="8">OB123</strain>
        <tissue evidence="8">Whole animal</tissue>
    </source>
</reference>
<sequence length="423" mass="47853">MNILTDSQDPQLPKPWNTILDATKPGKTCIEMYFEKRGHEDCLYLNVYTPALDKSLPVIVWIHGGAFVFIYGNYTLDGVDFFMDEEVIFVTVHYRLGPFGFLSTEDDVIPGNFGLKDQVMAINWVHDNIEAFGGNPSKITLMGQSAGAVSTGYLGIIPQLKGKISGIIQQSGSSLCPFGLGRYHRAGAYVLSTRLGLQTQNSTAILEHLRKIDPEELRKNALSTHVDIAFGMGTFHGLLFIPGMESKYNKNPLLTKMSHEQLKRGNFNKIPRLIGINSLEAIFIIDEFKSINKSYQNYDQMIKRYIPVSMNTRNEEVGYIIKKHYTNDTPFTSNISNMVHFGSDDQFVRPVLKDASLVSQRVTTYLYHFSYEGKLGYPQGRPLNGVNHGEEVEYLFHDKKHGKINADDKAVRYKLVRLWSNFA</sequence>
<keyword evidence="9" id="KW-1185">Reference proteome</keyword>
<keyword evidence="3 6" id="KW-0378">Hydrolase</keyword>
<dbReference type="EMBL" id="LJIG01002541">
    <property type="protein sequence ID" value="KRT84399.1"/>
    <property type="molecule type" value="Genomic_DNA"/>
</dbReference>
<dbReference type="InterPro" id="IPR002018">
    <property type="entry name" value="CarbesteraseB"/>
</dbReference>
<dbReference type="Proteomes" id="UP000051574">
    <property type="component" value="Unassembled WGS sequence"/>
</dbReference>
<keyword evidence="5" id="KW-0325">Glycoprotein</keyword>
<accession>A0A0T6BAS7</accession>
<dbReference type="PANTHER" id="PTHR43142:SF1">
    <property type="entry name" value="CARBOXYLIC ESTER HYDROLASE"/>
    <property type="match status" value="1"/>
</dbReference>
<dbReference type="InterPro" id="IPR019826">
    <property type="entry name" value="Carboxylesterase_B_AS"/>
</dbReference>
<dbReference type="ESTHER" id="9scar-a0a0t6bas7">
    <property type="family name" value="Carb_B_Arthropoda"/>
</dbReference>
<evidence type="ECO:0000259" key="7">
    <source>
        <dbReference type="Pfam" id="PF00135"/>
    </source>
</evidence>
<comment type="caution">
    <text evidence="8">The sequence shown here is derived from an EMBL/GenBank/DDBJ whole genome shotgun (WGS) entry which is preliminary data.</text>
</comment>
<feature type="domain" description="Carboxylesterase type B" evidence="7">
    <location>
        <begin position="8"/>
        <end position="423"/>
    </location>
</feature>
<evidence type="ECO:0000313" key="9">
    <source>
        <dbReference type="Proteomes" id="UP000051574"/>
    </source>
</evidence>
<evidence type="ECO:0000313" key="8">
    <source>
        <dbReference type="EMBL" id="KRT84399.1"/>
    </source>
</evidence>
<dbReference type="PROSITE" id="PS00941">
    <property type="entry name" value="CARBOXYLESTERASE_B_2"/>
    <property type="match status" value="1"/>
</dbReference>
<dbReference type="GO" id="GO:0052689">
    <property type="term" value="F:carboxylic ester hydrolase activity"/>
    <property type="evidence" value="ECO:0007669"/>
    <property type="project" value="UniProtKB-KW"/>
</dbReference>
<comment type="similarity">
    <text evidence="1 6">Belongs to the type-B carboxylesterase/lipase family.</text>
</comment>
<dbReference type="SUPFAM" id="SSF53474">
    <property type="entry name" value="alpha/beta-Hydrolases"/>
    <property type="match status" value="1"/>
</dbReference>
<keyword evidence="4" id="KW-1015">Disulfide bond</keyword>
<evidence type="ECO:0000256" key="1">
    <source>
        <dbReference type="ARBA" id="ARBA00005964"/>
    </source>
</evidence>
<gene>
    <name evidence="8" type="ORF">AMK59_2343</name>
</gene>
<dbReference type="PROSITE" id="PS00122">
    <property type="entry name" value="CARBOXYLESTERASE_B_1"/>
    <property type="match status" value="1"/>
</dbReference>
<dbReference type="AlphaFoldDB" id="A0A0T6BAS7"/>
<evidence type="ECO:0000256" key="5">
    <source>
        <dbReference type="ARBA" id="ARBA00023180"/>
    </source>
</evidence>
<protein>
    <recommendedName>
        <fullName evidence="6">Carboxylic ester hydrolase</fullName>
        <ecNumber evidence="6">3.1.1.-</ecNumber>
    </recommendedName>
</protein>
<proteinExistence type="inferred from homology"/>
<evidence type="ECO:0000256" key="3">
    <source>
        <dbReference type="ARBA" id="ARBA00022801"/>
    </source>
</evidence>